<organism evidence="2 3">
    <name type="scientific">Eimeria maxima</name>
    <name type="common">Coccidian parasite</name>
    <dbReference type="NCBI Taxonomy" id="5804"/>
    <lineage>
        <taxon>Eukaryota</taxon>
        <taxon>Sar</taxon>
        <taxon>Alveolata</taxon>
        <taxon>Apicomplexa</taxon>
        <taxon>Conoidasida</taxon>
        <taxon>Coccidia</taxon>
        <taxon>Eucoccidiorida</taxon>
        <taxon>Eimeriorina</taxon>
        <taxon>Eimeriidae</taxon>
        <taxon>Eimeria</taxon>
    </lineage>
</organism>
<evidence type="ECO:0000313" key="3">
    <source>
        <dbReference type="Proteomes" id="UP000030763"/>
    </source>
</evidence>
<dbReference type="VEuPathDB" id="ToxoDB:EMWEY_00003710"/>
<accession>U6M4K8</accession>
<gene>
    <name evidence="2" type="ORF">EMWEY_00003710</name>
</gene>
<evidence type="ECO:0000256" key="1">
    <source>
        <dbReference type="SAM" id="MobiDB-lite"/>
    </source>
</evidence>
<reference evidence="2" key="1">
    <citation type="submission" date="2013-10" db="EMBL/GenBank/DDBJ databases">
        <title>Genomic analysis of the causative agents of coccidiosis in chickens.</title>
        <authorList>
            <person name="Reid A.J."/>
            <person name="Blake D."/>
            <person name="Billington K."/>
            <person name="Browne H."/>
            <person name="Dunn M."/>
            <person name="Hung S."/>
            <person name="Kawahara F."/>
            <person name="Miranda-Saavedra D."/>
            <person name="Mourier T."/>
            <person name="Nagra H."/>
            <person name="Otto T.D."/>
            <person name="Rawlings N."/>
            <person name="Sanchez A."/>
            <person name="Sanders M."/>
            <person name="Subramaniam C."/>
            <person name="Tay Y."/>
            <person name="Dear P."/>
            <person name="Doerig C."/>
            <person name="Gruber A."/>
            <person name="Parkinson J."/>
            <person name="Shirley M."/>
            <person name="Wan K.L."/>
            <person name="Berriman M."/>
            <person name="Tomley F."/>
            <person name="Pain A."/>
        </authorList>
    </citation>
    <scope>NUCLEOTIDE SEQUENCE [LARGE SCALE GENOMIC DNA]</scope>
    <source>
        <strain evidence="2">Weybridge</strain>
    </source>
</reference>
<name>U6M4K8_EIMMA</name>
<dbReference type="AlphaFoldDB" id="U6M4K8"/>
<sequence length="91" mass="9862">MERGDGNGGESVSREYAGGETRGKICIEYTGVLCGVAPELHAIPVSRRWGKTLKRESQSAEAESADYEEVPQRTAVQPYAESIGDEVEGMQ</sequence>
<feature type="region of interest" description="Disordered" evidence="1">
    <location>
        <begin position="56"/>
        <end position="91"/>
    </location>
</feature>
<keyword evidence="3" id="KW-1185">Reference proteome</keyword>
<protein>
    <submittedName>
        <fullName evidence="2">Uncharacterized protein</fullName>
    </submittedName>
</protein>
<dbReference type="Proteomes" id="UP000030763">
    <property type="component" value="Unassembled WGS sequence"/>
</dbReference>
<proteinExistence type="predicted"/>
<dbReference type="EMBL" id="HG719006">
    <property type="protein sequence ID" value="CDJ56595.1"/>
    <property type="molecule type" value="Genomic_DNA"/>
</dbReference>
<dbReference type="RefSeq" id="XP_013333246.1">
    <property type="nucleotide sequence ID" value="XM_013477792.1"/>
</dbReference>
<evidence type="ECO:0000313" key="2">
    <source>
        <dbReference type="EMBL" id="CDJ56595.1"/>
    </source>
</evidence>
<dbReference type="GeneID" id="25334357"/>
<reference evidence="2" key="2">
    <citation type="submission" date="2013-10" db="EMBL/GenBank/DDBJ databases">
        <authorList>
            <person name="Aslett M."/>
        </authorList>
    </citation>
    <scope>NUCLEOTIDE SEQUENCE [LARGE SCALE GENOMIC DNA]</scope>
    <source>
        <strain evidence="2">Weybridge</strain>
    </source>
</reference>